<dbReference type="InterPro" id="IPR013868">
    <property type="entry name" value="Cut8/Sts1_fam"/>
</dbReference>
<keyword evidence="6" id="KW-1185">Reference proteome</keyword>
<evidence type="ECO:0000256" key="3">
    <source>
        <dbReference type="RuleBase" id="RU368013"/>
    </source>
</evidence>
<dbReference type="PANTHER" id="PTHR28032:SF1">
    <property type="entry name" value="FI02826P"/>
    <property type="match status" value="1"/>
</dbReference>
<dbReference type="Gene3D" id="1.20.58.1590">
    <property type="entry name" value="Tethering factor for nuclear proteasome Cut8/Sts1"/>
    <property type="match status" value="1"/>
</dbReference>
<protein>
    <recommendedName>
        <fullName evidence="3">Tethering factor for nuclear proteasome STS1</fullName>
    </recommendedName>
</protein>
<comment type="function">
    <text evidence="3">Involved in ubiquitin-mediated protein degradation. Regulatory factor in the ubiquitin/proteasome pathway that controls the turnover of proteasome substrates. Targets proteasomes to the nucleus and facilitates the degradation of nuclear proteins.</text>
</comment>
<feature type="region of interest" description="Disordered" evidence="4">
    <location>
        <begin position="249"/>
        <end position="272"/>
    </location>
</feature>
<dbReference type="EMBL" id="KN817519">
    <property type="protein sequence ID" value="KJA29395.1"/>
    <property type="molecule type" value="Genomic_DNA"/>
</dbReference>
<comment type="subcellular location">
    <subcellularLocation>
        <location evidence="3">Cytoplasm</location>
    </subcellularLocation>
    <subcellularLocation>
        <location evidence="3">Nucleus</location>
    </subcellularLocation>
</comment>
<dbReference type="STRING" id="945553.A0A0D2QCN8"/>
<evidence type="ECO:0000313" key="6">
    <source>
        <dbReference type="Proteomes" id="UP000054270"/>
    </source>
</evidence>
<evidence type="ECO:0000313" key="5">
    <source>
        <dbReference type="EMBL" id="KJA29395.1"/>
    </source>
</evidence>
<dbReference type="OrthoDB" id="10061064at2759"/>
<dbReference type="PANTHER" id="PTHR28032">
    <property type="entry name" value="FI02826P"/>
    <property type="match status" value="1"/>
</dbReference>
<dbReference type="InterPro" id="IPR038422">
    <property type="entry name" value="Cut8/Sts1_sf"/>
</dbReference>
<feature type="compositionally biased region" description="Polar residues" evidence="4">
    <location>
        <begin position="249"/>
        <end position="267"/>
    </location>
</feature>
<dbReference type="GO" id="GO:0005737">
    <property type="term" value="C:cytoplasm"/>
    <property type="evidence" value="ECO:0007669"/>
    <property type="project" value="UniProtKB-SubCell"/>
</dbReference>
<evidence type="ECO:0000256" key="1">
    <source>
        <dbReference type="ARBA" id="ARBA00006199"/>
    </source>
</evidence>
<evidence type="ECO:0000256" key="4">
    <source>
        <dbReference type="SAM" id="MobiDB-lite"/>
    </source>
</evidence>
<dbReference type="AlphaFoldDB" id="A0A0D2QCN8"/>
<comment type="subunit">
    <text evidence="3">Binds the proteasome.</text>
</comment>
<feature type="region of interest" description="Disordered" evidence="4">
    <location>
        <begin position="370"/>
        <end position="389"/>
    </location>
</feature>
<keyword evidence="3" id="KW-0963">Cytoplasm</keyword>
<dbReference type="Proteomes" id="UP000054270">
    <property type="component" value="Unassembled WGS sequence"/>
</dbReference>
<dbReference type="GO" id="GO:0071630">
    <property type="term" value="P:nuclear protein quality control by the ubiquitin-proteasome system"/>
    <property type="evidence" value="ECO:0007669"/>
    <property type="project" value="UniProtKB-UniRule"/>
</dbReference>
<keyword evidence="3" id="KW-0813">Transport</keyword>
<dbReference type="OMA" id="KDAYPYS"/>
<proteinExistence type="inferred from homology"/>
<dbReference type="GO" id="GO:0031965">
    <property type="term" value="C:nuclear membrane"/>
    <property type="evidence" value="ECO:0007669"/>
    <property type="project" value="TreeGrafter"/>
</dbReference>
<gene>
    <name evidence="5" type="ORF">HYPSUDRAFT_154470</name>
</gene>
<feature type="region of interest" description="Disordered" evidence="4">
    <location>
        <begin position="64"/>
        <end position="141"/>
    </location>
</feature>
<reference evidence="6" key="1">
    <citation type="submission" date="2014-04" db="EMBL/GenBank/DDBJ databases">
        <title>Evolutionary Origins and Diversification of the Mycorrhizal Mutualists.</title>
        <authorList>
            <consortium name="DOE Joint Genome Institute"/>
            <consortium name="Mycorrhizal Genomics Consortium"/>
            <person name="Kohler A."/>
            <person name="Kuo A."/>
            <person name="Nagy L.G."/>
            <person name="Floudas D."/>
            <person name="Copeland A."/>
            <person name="Barry K.W."/>
            <person name="Cichocki N."/>
            <person name="Veneault-Fourrey C."/>
            <person name="LaButti K."/>
            <person name="Lindquist E.A."/>
            <person name="Lipzen A."/>
            <person name="Lundell T."/>
            <person name="Morin E."/>
            <person name="Murat C."/>
            <person name="Riley R."/>
            <person name="Ohm R."/>
            <person name="Sun H."/>
            <person name="Tunlid A."/>
            <person name="Henrissat B."/>
            <person name="Grigoriev I.V."/>
            <person name="Hibbett D.S."/>
            <person name="Martin F."/>
        </authorList>
    </citation>
    <scope>NUCLEOTIDE SEQUENCE [LARGE SCALE GENOMIC DNA]</scope>
    <source>
        <strain evidence="6">FD-334 SS-4</strain>
    </source>
</reference>
<keyword evidence="2 3" id="KW-0539">Nucleus</keyword>
<dbReference type="GO" id="GO:0015031">
    <property type="term" value="P:protein transport"/>
    <property type="evidence" value="ECO:0007669"/>
    <property type="project" value="UniProtKB-UniRule"/>
</dbReference>
<name>A0A0D2QCN8_HYPSF</name>
<accession>A0A0D2QCN8</accession>
<sequence length="389" mass="42895">MANVLHPHIDFHPRPVAHAPSPFGFGFGLGPSSSSSMIPTTGWGTTTPGHTNPSAFHQLASSVTHSASMRPQKRRMSPEDDSEHGRYSAASTSRDESMDRSPSPPDRPKHAAPKRARVVNTSTSNIKNDAGTRGTKGYNNPKENDVDIGVLLASLPPQSLLPLLLSLLKEQPSLKDTILPLIPRPTLETAVHALAQSAKRLTDAQPFATKHTANTRGYILGRLQTQIGDYESIWTSYLPYFSCMPSSVQHSNSTSGTGQTHGTPHHQSNSRDKFHPAETFSFLQAVTTHIFNQFPEAQEELVKRLLPALSAEWKMWVTRLDEQINGQSRIVGSDVVRTWRRGLKDLVEGAVRSQDATKAMKEVRDKWESSVGWLQPPSPSHYAQAMDEH</sequence>
<keyword evidence="3" id="KW-0653">Protein transport</keyword>
<dbReference type="GO" id="GO:0070628">
    <property type="term" value="F:proteasome binding"/>
    <property type="evidence" value="ECO:0007669"/>
    <property type="project" value="TreeGrafter"/>
</dbReference>
<dbReference type="GO" id="GO:0031144">
    <property type="term" value="P:proteasome localization"/>
    <property type="evidence" value="ECO:0007669"/>
    <property type="project" value="UniProtKB-UniRule"/>
</dbReference>
<comment type="similarity">
    <text evidence="1 3">Belongs to the cut8/STS1 family.</text>
</comment>
<dbReference type="Pfam" id="PF08559">
    <property type="entry name" value="Cut8"/>
    <property type="match status" value="1"/>
</dbReference>
<evidence type="ECO:0000256" key="2">
    <source>
        <dbReference type="ARBA" id="ARBA00023242"/>
    </source>
</evidence>
<organism evidence="5 6">
    <name type="scientific">Hypholoma sublateritium (strain FD-334 SS-4)</name>
    <dbReference type="NCBI Taxonomy" id="945553"/>
    <lineage>
        <taxon>Eukaryota</taxon>
        <taxon>Fungi</taxon>
        <taxon>Dikarya</taxon>
        <taxon>Basidiomycota</taxon>
        <taxon>Agaricomycotina</taxon>
        <taxon>Agaricomycetes</taxon>
        <taxon>Agaricomycetidae</taxon>
        <taxon>Agaricales</taxon>
        <taxon>Agaricineae</taxon>
        <taxon>Strophariaceae</taxon>
        <taxon>Hypholoma</taxon>
    </lineage>
</organism>